<reference evidence="2" key="1">
    <citation type="journal article" date="2020" name="Nature">
        <title>Giant virus diversity and host interactions through global metagenomics.</title>
        <authorList>
            <person name="Schulz F."/>
            <person name="Roux S."/>
            <person name="Paez-Espino D."/>
            <person name="Jungbluth S."/>
            <person name="Walsh D.A."/>
            <person name="Denef V.J."/>
            <person name="McMahon K.D."/>
            <person name="Konstantinidis K.T."/>
            <person name="Eloe-Fadrosh E.A."/>
            <person name="Kyrpides N.C."/>
            <person name="Woyke T."/>
        </authorList>
    </citation>
    <scope>NUCLEOTIDE SEQUENCE</scope>
    <source>
        <strain evidence="2">GVMAG-S-1029409-49</strain>
    </source>
</reference>
<sequence length="158" mass="18448">MAQIRKRRAGVVPFTFVRNEIYLLFGVDRKTQDYSDFGGGVKKQESFQEGALREFQEETCMSFSSKEYDLRKSIVVKLNDMAMFFVHVNPKWVDGVKPTFESRVHDSSEMSSLVWIKWSSLCSLVFCGNSRMWDKIREFLRKTVMSDSTFVAQLHTFL</sequence>
<dbReference type="EMBL" id="MN740609">
    <property type="protein sequence ID" value="QHU35472.1"/>
    <property type="molecule type" value="Genomic_DNA"/>
</dbReference>
<dbReference type="InterPro" id="IPR000086">
    <property type="entry name" value="NUDIX_hydrolase_dom"/>
</dbReference>
<dbReference type="AlphaFoldDB" id="A0A6C0M1T4"/>
<proteinExistence type="predicted"/>
<evidence type="ECO:0000259" key="1">
    <source>
        <dbReference type="PROSITE" id="PS51462"/>
    </source>
</evidence>
<evidence type="ECO:0000313" key="2">
    <source>
        <dbReference type="EMBL" id="QHU35472.1"/>
    </source>
</evidence>
<name>A0A6C0M1T4_9ZZZZ</name>
<dbReference type="InterPro" id="IPR015797">
    <property type="entry name" value="NUDIX_hydrolase-like_dom_sf"/>
</dbReference>
<dbReference type="PROSITE" id="PS51462">
    <property type="entry name" value="NUDIX"/>
    <property type="match status" value="1"/>
</dbReference>
<organism evidence="2">
    <name type="scientific">viral metagenome</name>
    <dbReference type="NCBI Taxonomy" id="1070528"/>
    <lineage>
        <taxon>unclassified sequences</taxon>
        <taxon>metagenomes</taxon>
        <taxon>organismal metagenomes</taxon>
    </lineage>
</organism>
<accession>A0A6C0M1T4</accession>
<dbReference type="Gene3D" id="3.90.79.10">
    <property type="entry name" value="Nucleoside Triphosphate Pyrophosphohydrolase"/>
    <property type="match status" value="1"/>
</dbReference>
<protein>
    <recommendedName>
        <fullName evidence="1">Nudix hydrolase domain-containing protein</fullName>
    </recommendedName>
</protein>
<dbReference type="SUPFAM" id="SSF55811">
    <property type="entry name" value="Nudix"/>
    <property type="match status" value="1"/>
</dbReference>
<feature type="domain" description="Nudix hydrolase" evidence="1">
    <location>
        <begin position="6"/>
        <end position="140"/>
    </location>
</feature>